<keyword evidence="3" id="KW-1185">Reference proteome</keyword>
<proteinExistence type="predicted"/>
<evidence type="ECO:0000256" key="1">
    <source>
        <dbReference type="SAM" id="SignalP"/>
    </source>
</evidence>
<dbReference type="RefSeq" id="XP_040794313.1">
    <property type="nucleotide sequence ID" value="XM_040936871.1"/>
</dbReference>
<protein>
    <submittedName>
        <fullName evidence="2">Uncharacterized protein</fullName>
    </submittedName>
</protein>
<name>A0A9P4LE72_9PLEO</name>
<feature type="signal peptide" evidence="1">
    <location>
        <begin position="1"/>
        <end position="21"/>
    </location>
</feature>
<gene>
    <name evidence="2" type="ORF">K460DRAFT_40560</name>
</gene>
<dbReference type="Proteomes" id="UP000800039">
    <property type="component" value="Unassembled WGS sequence"/>
</dbReference>
<dbReference type="AlphaFoldDB" id="A0A9P4LE72"/>
<feature type="chain" id="PRO_5040266477" evidence="1">
    <location>
        <begin position="22"/>
        <end position="330"/>
    </location>
</feature>
<organism evidence="2 3">
    <name type="scientific">Cucurbitaria berberidis CBS 394.84</name>
    <dbReference type="NCBI Taxonomy" id="1168544"/>
    <lineage>
        <taxon>Eukaryota</taxon>
        <taxon>Fungi</taxon>
        <taxon>Dikarya</taxon>
        <taxon>Ascomycota</taxon>
        <taxon>Pezizomycotina</taxon>
        <taxon>Dothideomycetes</taxon>
        <taxon>Pleosporomycetidae</taxon>
        <taxon>Pleosporales</taxon>
        <taxon>Pleosporineae</taxon>
        <taxon>Cucurbitariaceae</taxon>
        <taxon>Cucurbitaria</taxon>
    </lineage>
</organism>
<dbReference type="GeneID" id="63854121"/>
<comment type="caution">
    <text evidence="2">The sequence shown here is derived from an EMBL/GenBank/DDBJ whole genome shotgun (WGS) entry which is preliminary data.</text>
</comment>
<reference evidence="2" key="1">
    <citation type="submission" date="2020-01" db="EMBL/GenBank/DDBJ databases">
        <authorList>
            <consortium name="DOE Joint Genome Institute"/>
            <person name="Haridas S."/>
            <person name="Albert R."/>
            <person name="Binder M."/>
            <person name="Bloem J."/>
            <person name="Labutti K."/>
            <person name="Salamov A."/>
            <person name="Andreopoulos B."/>
            <person name="Baker S.E."/>
            <person name="Barry K."/>
            <person name="Bills G."/>
            <person name="Bluhm B.H."/>
            <person name="Cannon C."/>
            <person name="Castanera R."/>
            <person name="Culley D.E."/>
            <person name="Daum C."/>
            <person name="Ezra D."/>
            <person name="Gonzalez J.B."/>
            <person name="Henrissat B."/>
            <person name="Kuo A."/>
            <person name="Liang C."/>
            <person name="Lipzen A."/>
            <person name="Lutzoni F."/>
            <person name="Magnuson J."/>
            <person name="Mondo S."/>
            <person name="Nolan M."/>
            <person name="Ohm R."/>
            <person name="Pangilinan J."/>
            <person name="Park H.-J."/>
            <person name="Ramirez L."/>
            <person name="Alfaro M."/>
            <person name="Sun H."/>
            <person name="Tritt A."/>
            <person name="Yoshinaga Y."/>
            <person name="Zwiers L.-H."/>
            <person name="Turgeon B.G."/>
            <person name="Goodwin S.B."/>
            <person name="Spatafora J.W."/>
            <person name="Crous P.W."/>
            <person name="Grigoriev I.V."/>
        </authorList>
    </citation>
    <scope>NUCLEOTIDE SEQUENCE</scope>
    <source>
        <strain evidence="2">CBS 394.84</strain>
    </source>
</reference>
<dbReference type="OrthoDB" id="3792336at2759"/>
<keyword evidence="1" id="KW-0732">Signal</keyword>
<accession>A0A9P4LE72</accession>
<evidence type="ECO:0000313" key="2">
    <source>
        <dbReference type="EMBL" id="KAF1851750.1"/>
    </source>
</evidence>
<evidence type="ECO:0000313" key="3">
    <source>
        <dbReference type="Proteomes" id="UP000800039"/>
    </source>
</evidence>
<sequence>MYVIRALSLILVLMTLGLLESIRNLPGNHLREIRLNIQSSSMRNENLPAHKLVDNGKWSQESWFCMLNHLASLPNLVVLELLGGLVICPEFFRGIVDYPGTPFPSLVEFELQFAPETADGKWFYERDDDALERSRNDPKYDEFWEEEDENEEDVEGDAWSIYSNEEYNSDEYVSVFEDGPFCRKLISRNRFRSLPSTITFLPFLMDSSKAASRIPTLQKFILKLGEDSTRRGDLNYFPVVSRVFELWYLKAGMHRTPLNTPMPNPYVPRDAAYLNQNRIYWRIDGTKPWDDVQAAWGAIAGPDAKIVFLEEDQWTKHVNNSYVYIYKGEF</sequence>
<dbReference type="EMBL" id="ML976614">
    <property type="protein sequence ID" value="KAF1851750.1"/>
    <property type="molecule type" value="Genomic_DNA"/>
</dbReference>